<organism evidence="2 3">
    <name type="scientific">Glossina palpalis gambiensis</name>
    <dbReference type="NCBI Taxonomy" id="67801"/>
    <lineage>
        <taxon>Eukaryota</taxon>
        <taxon>Metazoa</taxon>
        <taxon>Ecdysozoa</taxon>
        <taxon>Arthropoda</taxon>
        <taxon>Hexapoda</taxon>
        <taxon>Insecta</taxon>
        <taxon>Pterygota</taxon>
        <taxon>Neoptera</taxon>
        <taxon>Endopterygota</taxon>
        <taxon>Diptera</taxon>
        <taxon>Brachycera</taxon>
        <taxon>Muscomorpha</taxon>
        <taxon>Hippoboscoidea</taxon>
        <taxon>Glossinidae</taxon>
        <taxon>Glossina</taxon>
    </lineage>
</organism>
<reference evidence="2" key="2">
    <citation type="submission" date="2020-05" db="UniProtKB">
        <authorList>
            <consortium name="EnsemblMetazoa"/>
        </authorList>
    </citation>
    <scope>IDENTIFICATION</scope>
    <source>
        <strain evidence="2">IAEA</strain>
    </source>
</reference>
<dbReference type="Proteomes" id="UP000092460">
    <property type="component" value="Unassembled WGS sequence"/>
</dbReference>
<dbReference type="EMBL" id="JXJN01004942">
    <property type="status" value="NOT_ANNOTATED_CDS"/>
    <property type="molecule type" value="Genomic_DNA"/>
</dbReference>
<accession>A0A1B0AWS8</accession>
<dbReference type="VEuPathDB" id="VectorBase:GPPI011384"/>
<evidence type="ECO:0000313" key="3">
    <source>
        <dbReference type="Proteomes" id="UP000092460"/>
    </source>
</evidence>
<keyword evidence="3" id="KW-1185">Reference proteome</keyword>
<feature type="region of interest" description="Disordered" evidence="1">
    <location>
        <begin position="1"/>
        <end position="36"/>
    </location>
</feature>
<evidence type="ECO:0000313" key="2">
    <source>
        <dbReference type="EnsemblMetazoa" id="GPPI011384-PA"/>
    </source>
</evidence>
<protein>
    <submittedName>
        <fullName evidence="2">Uncharacterized protein</fullName>
    </submittedName>
</protein>
<reference evidence="3" key="1">
    <citation type="submission" date="2015-01" db="EMBL/GenBank/DDBJ databases">
        <authorList>
            <person name="Aksoy S."/>
            <person name="Warren W."/>
            <person name="Wilson R.K."/>
        </authorList>
    </citation>
    <scope>NUCLEOTIDE SEQUENCE [LARGE SCALE GENOMIC DNA]</scope>
    <source>
        <strain evidence="3">IAEA</strain>
    </source>
</reference>
<evidence type="ECO:0000256" key="1">
    <source>
        <dbReference type="SAM" id="MobiDB-lite"/>
    </source>
</evidence>
<name>A0A1B0AWS8_9MUSC</name>
<dbReference type="EnsemblMetazoa" id="GPPI011384-RA">
    <property type="protein sequence ID" value="GPPI011384-PA"/>
    <property type="gene ID" value="GPPI011384"/>
</dbReference>
<sequence length="73" mass="8442">MLQSTYMHYNNNNNNNNKKKQHNQNKQSIELKQQQNAHSHADKLLVACGFYNANAVLAEPRLHLSLTKVRVIL</sequence>
<dbReference type="AlphaFoldDB" id="A0A1B0AWS8"/>
<dbReference type="EMBL" id="JXJN01004941">
    <property type="status" value="NOT_ANNOTATED_CDS"/>
    <property type="molecule type" value="Genomic_DNA"/>
</dbReference>
<proteinExistence type="predicted"/>